<gene>
    <name evidence="2" type="ORF">H9812_00200</name>
</gene>
<accession>A0A9D2DVB6</accession>
<keyword evidence="1" id="KW-1133">Transmembrane helix</keyword>
<feature type="transmembrane region" description="Helical" evidence="1">
    <location>
        <begin position="9"/>
        <end position="34"/>
    </location>
</feature>
<reference evidence="2" key="1">
    <citation type="journal article" date="2021" name="PeerJ">
        <title>Extensive microbial diversity within the chicken gut microbiome revealed by metagenomics and culture.</title>
        <authorList>
            <person name="Gilroy R."/>
            <person name="Ravi A."/>
            <person name="Getino M."/>
            <person name="Pursley I."/>
            <person name="Horton D.L."/>
            <person name="Alikhan N.F."/>
            <person name="Baker D."/>
            <person name="Gharbi K."/>
            <person name="Hall N."/>
            <person name="Watson M."/>
            <person name="Adriaenssens E.M."/>
            <person name="Foster-Nyarko E."/>
            <person name="Jarju S."/>
            <person name="Secka A."/>
            <person name="Antonio M."/>
            <person name="Oren A."/>
            <person name="Chaudhuri R.R."/>
            <person name="La Ragione R."/>
            <person name="Hildebrand F."/>
            <person name="Pallen M.J."/>
        </authorList>
    </citation>
    <scope>NUCLEOTIDE SEQUENCE</scope>
    <source>
        <strain evidence="2">CHK33-5263</strain>
    </source>
</reference>
<name>A0A9D2DVB6_9FIRM</name>
<evidence type="ECO:0000313" key="2">
    <source>
        <dbReference type="EMBL" id="HIZ23887.1"/>
    </source>
</evidence>
<sequence>MVKNHRRALLISLIIIGSILLGAGIPMLLFFLWLHIPYSYEGDYPDLYTVAVNNFFGCNGYIANENPFDPEINVIETDGYGRVLFTYDEWLNDLDGTDLVACFVMQQSDGEYVSYYEEDCALIYPRPDDTMTPPDDELTALKERNSWNLPLDDAKCTQKRITTRHESAISDHEEFLETVTNTYAEQLIPESGERTIYRYSRFSTADIYGRELHYVYALSRDRYGDGLSNPASVTEYYHFSVIICPDGSHDMQTCILPVTSFLESDSVLTQLKADNDWNLPLSA</sequence>
<evidence type="ECO:0000256" key="1">
    <source>
        <dbReference type="SAM" id="Phobius"/>
    </source>
</evidence>
<organism evidence="2 3">
    <name type="scientific">Candidatus Gallimonas intestinigallinarum</name>
    <dbReference type="NCBI Taxonomy" id="2838604"/>
    <lineage>
        <taxon>Bacteria</taxon>
        <taxon>Bacillati</taxon>
        <taxon>Bacillota</taxon>
        <taxon>Clostridia</taxon>
        <taxon>Candidatus Gallimonas</taxon>
    </lineage>
</organism>
<keyword evidence="1" id="KW-0812">Transmembrane</keyword>
<dbReference type="Proteomes" id="UP000824044">
    <property type="component" value="Unassembled WGS sequence"/>
</dbReference>
<evidence type="ECO:0000313" key="3">
    <source>
        <dbReference type="Proteomes" id="UP000824044"/>
    </source>
</evidence>
<dbReference type="EMBL" id="DXBS01000004">
    <property type="protein sequence ID" value="HIZ23887.1"/>
    <property type="molecule type" value="Genomic_DNA"/>
</dbReference>
<dbReference type="AlphaFoldDB" id="A0A9D2DVB6"/>
<comment type="caution">
    <text evidence="2">The sequence shown here is derived from an EMBL/GenBank/DDBJ whole genome shotgun (WGS) entry which is preliminary data.</text>
</comment>
<keyword evidence="1" id="KW-0472">Membrane</keyword>
<protein>
    <submittedName>
        <fullName evidence="2">Uncharacterized protein</fullName>
    </submittedName>
</protein>
<proteinExistence type="predicted"/>
<reference evidence="2" key="2">
    <citation type="submission" date="2021-04" db="EMBL/GenBank/DDBJ databases">
        <authorList>
            <person name="Gilroy R."/>
        </authorList>
    </citation>
    <scope>NUCLEOTIDE SEQUENCE</scope>
    <source>
        <strain evidence="2">CHK33-5263</strain>
    </source>
</reference>